<keyword evidence="10" id="KW-0808">Transferase</keyword>
<keyword evidence="7" id="KW-0594">Phospholipid biosynthesis</keyword>
<dbReference type="Gene3D" id="1.20.120.1630">
    <property type="match status" value="1"/>
</dbReference>
<dbReference type="Proteomes" id="UP001224775">
    <property type="component" value="Unassembled WGS sequence"/>
</dbReference>
<evidence type="ECO:0000256" key="6">
    <source>
        <dbReference type="ARBA" id="ARBA00023136"/>
    </source>
</evidence>
<keyword evidence="4 9" id="KW-1133">Transmembrane helix</keyword>
<keyword evidence="11" id="KW-1185">Reference proteome</keyword>
<evidence type="ECO:0000256" key="2">
    <source>
        <dbReference type="ARBA" id="ARBA00022516"/>
    </source>
</evidence>
<evidence type="ECO:0000313" key="10">
    <source>
        <dbReference type="EMBL" id="KAK1738153.1"/>
    </source>
</evidence>
<dbReference type="GO" id="GO:0004671">
    <property type="term" value="F:protein C-terminal S-isoprenylcysteine carboxyl O-methyltransferase activity"/>
    <property type="evidence" value="ECO:0007669"/>
    <property type="project" value="UniProtKB-EC"/>
</dbReference>
<dbReference type="AlphaFoldDB" id="A0AAD8Y2T6"/>
<keyword evidence="2" id="KW-0444">Lipid biosynthesis</keyword>
<dbReference type="GO" id="GO:0008654">
    <property type="term" value="P:phospholipid biosynthetic process"/>
    <property type="evidence" value="ECO:0007669"/>
    <property type="project" value="UniProtKB-KW"/>
</dbReference>
<sequence>MKGFPIPLILAFTSSATRRASAFVPQPLALNNGRNYQVSTNKLLATEKKDDVSNNILSSLQLPSPEAVKENILEGNVGERGETYVVAQFSLLFFIAIGVGDVVTTILGPVFIIAGLILVYKSAADLKDNLSPWPVATDPKAGRGSLINEGIYSYIRHPMYAGLLLGMTGLSILTDSITRLLLTFALYLVLDAKSDFEEASLVKTYGSDYGEYKAKVKSKFFPLDVNSVFTNR</sequence>
<evidence type="ECO:0000256" key="9">
    <source>
        <dbReference type="SAM" id="Phobius"/>
    </source>
</evidence>
<dbReference type="EC" id="2.1.1.100" evidence="10"/>
<comment type="subcellular location">
    <subcellularLocation>
        <location evidence="1">Endomembrane system</location>
        <topology evidence="1">Multi-pass membrane protein</topology>
    </subcellularLocation>
</comment>
<evidence type="ECO:0000256" key="3">
    <source>
        <dbReference type="ARBA" id="ARBA00022692"/>
    </source>
</evidence>
<keyword evidence="3 9" id="KW-0812">Transmembrane</keyword>
<dbReference type="GO" id="GO:0032259">
    <property type="term" value="P:methylation"/>
    <property type="evidence" value="ECO:0007669"/>
    <property type="project" value="UniProtKB-KW"/>
</dbReference>
<dbReference type="GO" id="GO:0005783">
    <property type="term" value="C:endoplasmic reticulum"/>
    <property type="evidence" value="ECO:0007669"/>
    <property type="project" value="TreeGrafter"/>
</dbReference>
<name>A0AAD8Y2T6_9STRA</name>
<evidence type="ECO:0000256" key="7">
    <source>
        <dbReference type="ARBA" id="ARBA00023209"/>
    </source>
</evidence>
<keyword evidence="5" id="KW-0443">Lipid metabolism</keyword>
<comment type="caution">
    <text evidence="10">The sequence shown here is derived from an EMBL/GenBank/DDBJ whole genome shotgun (WGS) entry which is preliminary data.</text>
</comment>
<evidence type="ECO:0000313" key="11">
    <source>
        <dbReference type="Proteomes" id="UP001224775"/>
    </source>
</evidence>
<organism evidence="10 11">
    <name type="scientific">Skeletonema marinoi</name>
    <dbReference type="NCBI Taxonomy" id="267567"/>
    <lineage>
        <taxon>Eukaryota</taxon>
        <taxon>Sar</taxon>
        <taxon>Stramenopiles</taxon>
        <taxon>Ochrophyta</taxon>
        <taxon>Bacillariophyta</taxon>
        <taxon>Coscinodiscophyceae</taxon>
        <taxon>Thalassiosirophycidae</taxon>
        <taxon>Thalassiosirales</taxon>
        <taxon>Skeletonemataceae</taxon>
        <taxon>Skeletonema</taxon>
        <taxon>Skeletonema marinoi-dohrnii complex</taxon>
    </lineage>
</organism>
<proteinExistence type="predicted"/>
<reference evidence="10" key="1">
    <citation type="submission" date="2023-06" db="EMBL/GenBank/DDBJ databases">
        <title>Survivors Of The Sea: Transcriptome response of Skeletonema marinoi to long-term dormancy.</title>
        <authorList>
            <person name="Pinder M.I.M."/>
            <person name="Kourtchenko O."/>
            <person name="Robertson E.K."/>
            <person name="Larsson T."/>
            <person name="Maumus F."/>
            <person name="Osuna-Cruz C.M."/>
            <person name="Vancaester E."/>
            <person name="Stenow R."/>
            <person name="Vandepoele K."/>
            <person name="Ploug H."/>
            <person name="Bruchert V."/>
            <person name="Godhe A."/>
            <person name="Topel M."/>
        </authorList>
    </citation>
    <scope>NUCLEOTIDE SEQUENCE</scope>
    <source>
        <strain evidence="10">R05AC</strain>
    </source>
</reference>
<evidence type="ECO:0000256" key="1">
    <source>
        <dbReference type="ARBA" id="ARBA00004127"/>
    </source>
</evidence>
<evidence type="ECO:0000256" key="5">
    <source>
        <dbReference type="ARBA" id="ARBA00023098"/>
    </source>
</evidence>
<keyword evidence="8" id="KW-1208">Phospholipid metabolism</keyword>
<dbReference type="PANTHER" id="PTHR12714:SF26">
    <property type="entry name" value="ISOPRENYLCYSTEINE CARBOXYLMETHYLTRANSFERASE FAMILY PROTEIN"/>
    <property type="match status" value="1"/>
</dbReference>
<dbReference type="EMBL" id="JATAAI010000022">
    <property type="protein sequence ID" value="KAK1738153.1"/>
    <property type="molecule type" value="Genomic_DNA"/>
</dbReference>
<gene>
    <name evidence="10" type="ORF">QTG54_011447</name>
</gene>
<feature type="transmembrane region" description="Helical" evidence="9">
    <location>
        <begin position="163"/>
        <end position="190"/>
    </location>
</feature>
<evidence type="ECO:0000256" key="4">
    <source>
        <dbReference type="ARBA" id="ARBA00022989"/>
    </source>
</evidence>
<keyword evidence="6 9" id="KW-0472">Membrane</keyword>
<dbReference type="PANTHER" id="PTHR12714">
    <property type="entry name" value="PROTEIN-S ISOPRENYLCYSTEINE O-METHYLTRANSFERASE"/>
    <property type="match status" value="1"/>
</dbReference>
<protein>
    <submittedName>
        <fullName evidence="10">Protein-S-isoprenylcysteine O-methyltransferase</fullName>
        <ecNumber evidence="10">2.1.1.100</ecNumber>
    </submittedName>
</protein>
<dbReference type="InterPro" id="IPR007318">
    <property type="entry name" value="Phopholipid_MeTrfase"/>
</dbReference>
<evidence type="ECO:0000256" key="8">
    <source>
        <dbReference type="ARBA" id="ARBA00023264"/>
    </source>
</evidence>
<keyword evidence="10" id="KW-0489">Methyltransferase</keyword>
<accession>A0AAD8Y2T6</accession>
<feature type="transmembrane region" description="Helical" evidence="9">
    <location>
        <begin position="91"/>
        <end position="120"/>
    </location>
</feature>
<dbReference type="Pfam" id="PF04191">
    <property type="entry name" value="PEMT"/>
    <property type="match status" value="1"/>
</dbReference>